<dbReference type="OrthoDB" id="689502at2759"/>
<reference evidence="2" key="1">
    <citation type="journal article" date="2022" name="Front. Genet.">
        <title>Chromosome-Scale Assembly of the Dendrobium nobile Genome Provides Insights Into the Molecular Mechanism of the Biosynthesis of the Medicinal Active Ingredient of Dendrobium.</title>
        <authorList>
            <person name="Xu Q."/>
            <person name="Niu S.-C."/>
            <person name="Li K.-L."/>
            <person name="Zheng P.-J."/>
            <person name="Zhang X.-J."/>
            <person name="Jia Y."/>
            <person name="Liu Y."/>
            <person name="Niu Y.-X."/>
            <person name="Yu L.-H."/>
            <person name="Chen D.-F."/>
            <person name="Zhang G.-Q."/>
        </authorList>
    </citation>
    <scope>NUCLEOTIDE SEQUENCE</scope>
    <source>
        <tissue evidence="2">Leaf</tissue>
    </source>
</reference>
<name>A0A8T3AN38_DENNO</name>
<sequence length="130" mass="14485">MIQYLKEVKSIVDQIAAVGSTVDNEDIILYILNGLPMSYQSFKTYIRTMQTPLNLDQLYPLLISEEIHLAADNARATPIADSQTALFASRGRGHRSRTRFPPSGNQSKEQSSKTPATCQTCLKRGHNAME</sequence>
<proteinExistence type="predicted"/>
<dbReference type="Pfam" id="PF14223">
    <property type="entry name" value="Retrotran_gag_2"/>
    <property type="match status" value="1"/>
</dbReference>
<accession>A0A8T3AN38</accession>
<protein>
    <recommendedName>
        <fullName evidence="4">Retrovirus-related Pol polyprotein from transposon TNT 1-94</fullName>
    </recommendedName>
</protein>
<feature type="region of interest" description="Disordered" evidence="1">
    <location>
        <begin position="85"/>
        <end position="130"/>
    </location>
</feature>
<evidence type="ECO:0000313" key="2">
    <source>
        <dbReference type="EMBL" id="KAI0497520.1"/>
    </source>
</evidence>
<evidence type="ECO:0008006" key="4">
    <source>
        <dbReference type="Google" id="ProtNLM"/>
    </source>
</evidence>
<keyword evidence="3" id="KW-1185">Reference proteome</keyword>
<feature type="compositionally biased region" description="Polar residues" evidence="1">
    <location>
        <begin position="103"/>
        <end position="120"/>
    </location>
</feature>
<dbReference type="PANTHER" id="PTHR47481:SF31">
    <property type="entry name" value="OS01G0873500 PROTEIN"/>
    <property type="match status" value="1"/>
</dbReference>
<dbReference type="Proteomes" id="UP000829196">
    <property type="component" value="Unassembled WGS sequence"/>
</dbReference>
<dbReference type="AlphaFoldDB" id="A0A8T3AN38"/>
<evidence type="ECO:0000313" key="3">
    <source>
        <dbReference type="Proteomes" id="UP000829196"/>
    </source>
</evidence>
<gene>
    <name evidence="2" type="ORF">KFK09_020751</name>
</gene>
<evidence type="ECO:0000256" key="1">
    <source>
        <dbReference type="SAM" id="MobiDB-lite"/>
    </source>
</evidence>
<organism evidence="2 3">
    <name type="scientific">Dendrobium nobile</name>
    <name type="common">Orchid</name>
    <dbReference type="NCBI Taxonomy" id="94219"/>
    <lineage>
        <taxon>Eukaryota</taxon>
        <taxon>Viridiplantae</taxon>
        <taxon>Streptophyta</taxon>
        <taxon>Embryophyta</taxon>
        <taxon>Tracheophyta</taxon>
        <taxon>Spermatophyta</taxon>
        <taxon>Magnoliopsida</taxon>
        <taxon>Liliopsida</taxon>
        <taxon>Asparagales</taxon>
        <taxon>Orchidaceae</taxon>
        <taxon>Epidendroideae</taxon>
        <taxon>Malaxideae</taxon>
        <taxon>Dendrobiinae</taxon>
        <taxon>Dendrobium</taxon>
    </lineage>
</organism>
<dbReference type="EMBL" id="JAGYWB010000015">
    <property type="protein sequence ID" value="KAI0497520.1"/>
    <property type="molecule type" value="Genomic_DNA"/>
</dbReference>
<dbReference type="SMR" id="A0A8T3AN38"/>
<comment type="caution">
    <text evidence="2">The sequence shown here is derived from an EMBL/GenBank/DDBJ whole genome shotgun (WGS) entry which is preliminary data.</text>
</comment>
<dbReference type="PANTHER" id="PTHR47481">
    <property type="match status" value="1"/>
</dbReference>